<keyword evidence="1 5" id="KW-0489">Methyltransferase</keyword>
<comment type="catalytic activity">
    <reaction evidence="4 5">
        <text>L-glutaminyl-[peptide chain release factor] + S-adenosyl-L-methionine = N(5)-methyl-L-glutaminyl-[peptide chain release factor] + S-adenosyl-L-homocysteine + H(+)</text>
        <dbReference type="Rhea" id="RHEA:42896"/>
        <dbReference type="Rhea" id="RHEA-COMP:10271"/>
        <dbReference type="Rhea" id="RHEA-COMP:10272"/>
        <dbReference type="ChEBI" id="CHEBI:15378"/>
        <dbReference type="ChEBI" id="CHEBI:30011"/>
        <dbReference type="ChEBI" id="CHEBI:57856"/>
        <dbReference type="ChEBI" id="CHEBI:59789"/>
        <dbReference type="ChEBI" id="CHEBI:61891"/>
        <dbReference type="EC" id="2.1.1.297"/>
    </reaction>
</comment>
<dbReference type="GO" id="GO:0003676">
    <property type="term" value="F:nucleic acid binding"/>
    <property type="evidence" value="ECO:0007669"/>
    <property type="project" value="InterPro"/>
</dbReference>
<dbReference type="GO" id="GO:0102559">
    <property type="term" value="F:peptide chain release factor N(5)-glutamine methyltransferase activity"/>
    <property type="evidence" value="ECO:0007669"/>
    <property type="project" value="UniProtKB-EC"/>
</dbReference>
<feature type="binding site" evidence="5">
    <location>
        <begin position="193"/>
        <end position="196"/>
    </location>
    <ligand>
        <name>substrate</name>
    </ligand>
</feature>
<dbReference type="PANTHER" id="PTHR18895">
    <property type="entry name" value="HEMK METHYLTRANSFERASE"/>
    <property type="match status" value="1"/>
</dbReference>
<evidence type="ECO:0000256" key="2">
    <source>
        <dbReference type="ARBA" id="ARBA00022679"/>
    </source>
</evidence>
<evidence type="ECO:0000259" key="6">
    <source>
        <dbReference type="Pfam" id="PF05175"/>
    </source>
</evidence>
<dbReference type="InterPro" id="IPR002052">
    <property type="entry name" value="DNA_methylase_N6_adenine_CS"/>
</dbReference>
<dbReference type="eggNOG" id="COG2890">
    <property type="taxonomic scope" value="Bacteria"/>
</dbReference>
<dbReference type="InterPro" id="IPR029063">
    <property type="entry name" value="SAM-dependent_MTases_sf"/>
</dbReference>
<dbReference type="HAMAP" id="MF_02126">
    <property type="entry name" value="RF_methyltr_PrmC"/>
    <property type="match status" value="1"/>
</dbReference>
<keyword evidence="2 5" id="KW-0808">Transferase</keyword>
<dbReference type="CDD" id="cd02440">
    <property type="entry name" value="AdoMet_MTases"/>
    <property type="match status" value="1"/>
</dbReference>
<dbReference type="PATRIC" id="fig|1280949.3.peg.1555"/>
<dbReference type="Pfam" id="PF17827">
    <property type="entry name" value="PrmC_N"/>
    <property type="match status" value="1"/>
</dbReference>
<dbReference type="STRING" id="1280949.HAD_07630"/>
<evidence type="ECO:0000256" key="3">
    <source>
        <dbReference type="ARBA" id="ARBA00022691"/>
    </source>
</evidence>
<accession>A0A069E644</accession>
<comment type="function">
    <text evidence="5">Methylates the class 1 translation termination release factors RF1/PrfA and RF2/PrfB on the glutamine residue of the universally conserved GGQ motif.</text>
</comment>
<reference evidence="8 9" key="1">
    <citation type="journal article" date="2014" name="Antonie Van Leeuwenhoek">
        <title>Hyphomonas beringensis sp. nov. and Hyphomonas chukchiensis sp. nov., isolated from surface seawater of the Bering Sea and Chukchi Sea.</title>
        <authorList>
            <person name="Li C."/>
            <person name="Lai Q."/>
            <person name="Li G."/>
            <person name="Dong C."/>
            <person name="Wang J."/>
            <person name="Liao Y."/>
            <person name="Shao Z."/>
        </authorList>
    </citation>
    <scope>NUCLEOTIDE SEQUENCE [LARGE SCALE GENOMIC DNA]</scope>
    <source>
        <strain evidence="8 9">MHS-3</strain>
    </source>
</reference>
<evidence type="ECO:0000313" key="8">
    <source>
        <dbReference type="EMBL" id="KCZ85537.1"/>
    </source>
</evidence>
<dbReference type="PROSITE" id="PS00092">
    <property type="entry name" value="N6_MTASE"/>
    <property type="match status" value="1"/>
</dbReference>
<evidence type="ECO:0000256" key="1">
    <source>
        <dbReference type="ARBA" id="ARBA00022603"/>
    </source>
</evidence>
<keyword evidence="9" id="KW-1185">Reference proteome</keyword>
<feature type="domain" description="Release factor glutamine methyltransferase N-terminal" evidence="7">
    <location>
        <begin position="13"/>
        <end position="81"/>
    </location>
</feature>
<dbReference type="InterPro" id="IPR050320">
    <property type="entry name" value="N5-glutamine_MTase"/>
</dbReference>
<dbReference type="SUPFAM" id="SSF53335">
    <property type="entry name" value="S-adenosyl-L-methionine-dependent methyltransferases"/>
    <property type="match status" value="1"/>
</dbReference>
<name>A0A069E644_9PROT</name>
<dbReference type="InterPro" id="IPR019874">
    <property type="entry name" value="RF_methyltr_PrmC"/>
</dbReference>
<evidence type="ECO:0000313" key="9">
    <source>
        <dbReference type="Proteomes" id="UP000027446"/>
    </source>
</evidence>
<dbReference type="PANTHER" id="PTHR18895:SF74">
    <property type="entry name" value="MTRF1L RELEASE FACTOR GLUTAMINE METHYLTRANSFERASE"/>
    <property type="match status" value="1"/>
</dbReference>
<feature type="binding site" evidence="5">
    <location>
        <position position="193"/>
    </location>
    <ligand>
        <name>S-adenosyl-L-methionine</name>
        <dbReference type="ChEBI" id="CHEBI:59789"/>
    </ligand>
</feature>
<feature type="binding site" evidence="5">
    <location>
        <position position="178"/>
    </location>
    <ligand>
        <name>S-adenosyl-L-methionine</name>
        <dbReference type="ChEBI" id="CHEBI:59789"/>
    </ligand>
</feature>
<dbReference type="EMBL" id="ARYH01000001">
    <property type="protein sequence ID" value="KCZ85537.1"/>
    <property type="molecule type" value="Genomic_DNA"/>
</dbReference>
<dbReference type="NCBIfam" id="TIGR03534">
    <property type="entry name" value="RF_mod_PrmC"/>
    <property type="match status" value="1"/>
</dbReference>
<evidence type="ECO:0000256" key="4">
    <source>
        <dbReference type="ARBA" id="ARBA00048391"/>
    </source>
</evidence>
<dbReference type="Gene3D" id="1.10.8.10">
    <property type="entry name" value="DNA helicase RuvA subunit, C-terminal domain"/>
    <property type="match status" value="1"/>
</dbReference>
<keyword evidence="3 5" id="KW-0949">S-adenosyl-L-methionine</keyword>
<evidence type="ECO:0000259" key="7">
    <source>
        <dbReference type="Pfam" id="PF17827"/>
    </source>
</evidence>
<dbReference type="OrthoDB" id="9800643at2"/>
<dbReference type="Gene3D" id="3.40.50.150">
    <property type="entry name" value="Vaccinia Virus protein VP39"/>
    <property type="match status" value="1"/>
</dbReference>
<dbReference type="InterPro" id="IPR007848">
    <property type="entry name" value="Small_mtfrase_dom"/>
</dbReference>
<dbReference type="EC" id="2.1.1.297" evidence="5"/>
<feature type="binding site" evidence="5">
    <location>
        <begin position="126"/>
        <end position="130"/>
    </location>
    <ligand>
        <name>S-adenosyl-L-methionine</name>
        <dbReference type="ChEBI" id="CHEBI:59789"/>
    </ligand>
</feature>
<feature type="binding site" evidence="5">
    <location>
        <position position="149"/>
    </location>
    <ligand>
        <name>S-adenosyl-L-methionine</name>
        <dbReference type="ChEBI" id="CHEBI:59789"/>
    </ligand>
</feature>
<dbReference type="InterPro" id="IPR040758">
    <property type="entry name" value="PrmC_N"/>
</dbReference>
<comment type="caution">
    <text evidence="8">The sequence shown here is derived from an EMBL/GenBank/DDBJ whole genome shotgun (WGS) entry which is preliminary data.</text>
</comment>
<comment type="similarity">
    <text evidence="5">Belongs to the protein N5-glutamine methyltransferase family. PrmC subfamily.</text>
</comment>
<feature type="domain" description="Methyltransferase small" evidence="6">
    <location>
        <begin position="113"/>
        <end position="201"/>
    </location>
</feature>
<dbReference type="Pfam" id="PF05175">
    <property type="entry name" value="MTS"/>
    <property type="match status" value="1"/>
</dbReference>
<dbReference type="AlphaFoldDB" id="A0A069E644"/>
<dbReference type="Proteomes" id="UP000027446">
    <property type="component" value="Unassembled WGS sequence"/>
</dbReference>
<organism evidence="8 9">
    <name type="scientific">Hyphomonas adhaerens MHS-3</name>
    <dbReference type="NCBI Taxonomy" id="1280949"/>
    <lineage>
        <taxon>Bacteria</taxon>
        <taxon>Pseudomonadati</taxon>
        <taxon>Pseudomonadota</taxon>
        <taxon>Alphaproteobacteria</taxon>
        <taxon>Hyphomonadales</taxon>
        <taxon>Hyphomonadaceae</taxon>
        <taxon>Hyphomonas</taxon>
    </lineage>
</organism>
<dbReference type="InterPro" id="IPR004556">
    <property type="entry name" value="HemK-like"/>
</dbReference>
<dbReference type="NCBIfam" id="TIGR00536">
    <property type="entry name" value="hemK_fam"/>
    <property type="match status" value="1"/>
</dbReference>
<protein>
    <recommendedName>
        <fullName evidence="5">Release factor glutamine methyltransferase</fullName>
        <shortName evidence="5">RF MTase</shortName>
        <ecNumber evidence="5">2.1.1.297</ecNumber>
    </recommendedName>
    <alternativeName>
        <fullName evidence="5">N5-glutamine methyltransferase PrmC</fullName>
    </alternativeName>
    <alternativeName>
        <fullName evidence="5">Protein-(glutamine-N5) MTase PrmC</fullName>
    </alternativeName>
    <alternativeName>
        <fullName evidence="5">Protein-glutamine N-methyltransferase PrmC</fullName>
    </alternativeName>
</protein>
<gene>
    <name evidence="5" type="primary">prmC</name>
    <name evidence="8" type="ORF">HAD_07630</name>
</gene>
<sequence length="289" mass="31317">MEVSGVQTYQDHLRTGTQRLRAAGIDEASHEVRLMMMAASGLSRTGLISAEADIVPEDIAGRFDEMLRRRQERQPLQHILGTTEFYGLEFACDARALIPRPDSETVVEAALRLVPEDAAMMIADLGTGTGCLLAALLANRPQLRGVGVEASPQAASLARENLSRLGLEDRASVFEGSWADWQDWHAAGLIISNPPYIASAEIAVLAPEVRTHDPMSALDGGADGLEAYREIIGRARQYLKPGAWLVFEIGHDQKEAVSGLMESAEFAEIGASKDLGGNDRAVWGRKADR</sequence>
<evidence type="ECO:0000256" key="5">
    <source>
        <dbReference type="HAMAP-Rule" id="MF_02126"/>
    </source>
</evidence>
<proteinExistence type="inferred from homology"/>
<dbReference type="GO" id="GO:0032259">
    <property type="term" value="P:methylation"/>
    <property type="evidence" value="ECO:0007669"/>
    <property type="project" value="UniProtKB-KW"/>
</dbReference>